<proteinExistence type="predicted"/>
<evidence type="ECO:0000313" key="1">
    <source>
        <dbReference type="EMBL" id="GMF45825.1"/>
    </source>
</evidence>
<evidence type="ECO:0000313" key="2">
    <source>
        <dbReference type="Proteomes" id="UP001165121"/>
    </source>
</evidence>
<dbReference type="Proteomes" id="UP001165121">
    <property type="component" value="Unassembled WGS sequence"/>
</dbReference>
<sequence>MEDRRTTTWRLFCLHVWTEDNRAPSPLFWPRNELGVDVVSRTAAPHASVERVLGSGSDDPVGVFEEVVAETVDRDAHVLDRSHAVEVTVDA</sequence>
<protein>
    <submittedName>
        <fullName evidence="1">Unnamed protein product</fullName>
    </submittedName>
</protein>
<gene>
    <name evidence="1" type="ORF">Pfra01_001659600</name>
</gene>
<dbReference type="EMBL" id="BSXT01001885">
    <property type="protein sequence ID" value="GMF45825.1"/>
    <property type="molecule type" value="Genomic_DNA"/>
</dbReference>
<comment type="caution">
    <text evidence="1">The sequence shown here is derived from an EMBL/GenBank/DDBJ whole genome shotgun (WGS) entry which is preliminary data.</text>
</comment>
<reference evidence="1" key="1">
    <citation type="submission" date="2023-04" db="EMBL/GenBank/DDBJ databases">
        <title>Phytophthora fragariaefolia NBRC 109709.</title>
        <authorList>
            <person name="Ichikawa N."/>
            <person name="Sato H."/>
            <person name="Tonouchi N."/>
        </authorList>
    </citation>
    <scope>NUCLEOTIDE SEQUENCE</scope>
    <source>
        <strain evidence="1">NBRC 109709</strain>
    </source>
</reference>
<dbReference type="AlphaFoldDB" id="A0A9W6XU21"/>
<name>A0A9W6XU21_9STRA</name>
<keyword evidence="2" id="KW-1185">Reference proteome</keyword>
<accession>A0A9W6XU21</accession>
<organism evidence="1 2">
    <name type="scientific">Phytophthora fragariaefolia</name>
    <dbReference type="NCBI Taxonomy" id="1490495"/>
    <lineage>
        <taxon>Eukaryota</taxon>
        <taxon>Sar</taxon>
        <taxon>Stramenopiles</taxon>
        <taxon>Oomycota</taxon>
        <taxon>Peronosporomycetes</taxon>
        <taxon>Peronosporales</taxon>
        <taxon>Peronosporaceae</taxon>
        <taxon>Phytophthora</taxon>
    </lineage>
</organism>